<protein>
    <submittedName>
        <fullName evidence="1">Uncharacterized protein</fullName>
    </submittedName>
</protein>
<dbReference type="EMBL" id="CM046113">
    <property type="protein sequence ID" value="KAI8421273.1"/>
    <property type="molecule type" value="Genomic_DNA"/>
</dbReference>
<proteinExistence type="predicted"/>
<evidence type="ECO:0000313" key="1">
    <source>
        <dbReference type="EMBL" id="KAI8421273.1"/>
    </source>
</evidence>
<dbReference type="Proteomes" id="UP001064048">
    <property type="component" value="Chromosome 13"/>
</dbReference>
<reference evidence="1 2" key="1">
    <citation type="journal article" date="2022" name="Genome Biol. Evol.">
        <title>The Spruce Budworm Genome: Reconstructing the Evolutionary History of Antifreeze Proteins.</title>
        <authorList>
            <person name="Beliveau C."/>
            <person name="Gagne P."/>
            <person name="Picq S."/>
            <person name="Vernygora O."/>
            <person name="Keeling C.I."/>
            <person name="Pinkney K."/>
            <person name="Doucet D."/>
            <person name="Wen F."/>
            <person name="Johnston J.S."/>
            <person name="Maaroufi H."/>
            <person name="Boyle B."/>
            <person name="Laroche J."/>
            <person name="Dewar K."/>
            <person name="Juretic N."/>
            <person name="Blackburn G."/>
            <person name="Nisole A."/>
            <person name="Brunet B."/>
            <person name="Brandao M."/>
            <person name="Lumley L."/>
            <person name="Duan J."/>
            <person name="Quan G."/>
            <person name="Lucarotti C.J."/>
            <person name="Roe A.D."/>
            <person name="Sperling F.A.H."/>
            <person name="Levesque R.C."/>
            <person name="Cusson M."/>
        </authorList>
    </citation>
    <scope>NUCLEOTIDE SEQUENCE [LARGE SCALE GENOMIC DNA]</scope>
    <source>
        <strain evidence="1">Glfc:IPQL:Cfum</strain>
    </source>
</reference>
<name>A0ACC0JB14_CHOFU</name>
<evidence type="ECO:0000313" key="2">
    <source>
        <dbReference type="Proteomes" id="UP001064048"/>
    </source>
</evidence>
<organism evidence="1 2">
    <name type="scientific">Choristoneura fumiferana</name>
    <name type="common">Spruce budworm moth</name>
    <name type="synonym">Archips fumiferana</name>
    <dbReference type="NCBI Taxonomy" id="7141"/>
    <lineage>
        <taxon>Eukaryota</taxon>
        <taxon>Metazoa</taxon>
        <taxon>Ecdysozoa</taxon>
        <taxon>Arthropoda</taxon>
        <taxon>Hexapoda</taxon>
        <taxon>Insecta</taxon>
        <taxon>Pterygota</taxon>
        <taxon>Neoptera</taxon>
        <taxon>Endopterygota</taxon>
        <taxon>Lepidoptera</taxon>
        <taxon>Glossata</taxon>
        <taxon>Ditrysia</taxon>
        <taxon>Tortricoidea</taxon>
        <taxon>Tortricidae</taxon>
        <taxon>Tortricinae</taxon>
        <taxon>Choristoneura</taxon>
    </lineage>
</organism>
<sequence length="177" mass="19720">MKNSDNHKSSEEGQDLNEVTFEDAFEVTDSSMGRKVLEWRLRTGRRSVGRPPTRWTDDIVRVGGNRLMQVTTCRSLWRSKGEAFVRSHGRFNHLVLFTSGLIMLNVSMESVGVSYVITSAECELRLTDEHKGLVNAAAFIVGDHELEDEALAGLLRGGLTVNASGELSFIVAFYVQQ</sequence>
<comment type="caution">
    <text evidence="1">The sequence shown here is derived from an EMBL/GenBank/DDBJ whole genome shotgun (WGS) entry which is preliminary data.</text>
</comment>
<keyword evidence="2" id="KW-1185">Reference proteome</keyword>
<gene>
    <name evidence="1" type="ORF">MSG28_008312</name>
</gene>
<accession>A0ACC0JB14</accession>